<dbReference type="Proteomes" id="UP000708208">
    <property type="component" value="Unassembled WGS sequence"/>
</dbReference>
<comment type="caution">
    <text evidence="13">The sequence shown here is derived from an EMBL/GenBank/DDBJ whole genome shotgun (WGS) entry which is preliminary data.</text>
</comment>
<dbReference type="PANTHER" id="PTHR10285">
    <property type="entry name" value="URIDINE KINASE"/>
    <property type="match status" value="1"/>
</dbReference>
<feature type="compositionally biased region" description="Low complexity" evidence="11">
    <location>
        <begin position="261"/>
        <end position="272"/>
    </location>
</feature>
<keyword evidence="6" id="KW-0547">Nucleotide-binding</keyword>
<evidence type="ECO:0000256" key="4">
    <source>
        <dbReference type="ARBA" id="ARBA00012137"/>
    </source>
</evidence>
<organism evidence="13 14">
    <name type="scientific">Allacma fusca</name>
    <dbReference type="NCBI Taxonomy" id="39272"/>
    <lineage>
        <taxon>Eukaryota</taxon>
        <taxon>Metazoa</taxon>
        <taxon>Ecdysozoa</taxon>
        <taxon>Arthropoda</taxon>
        <taxon>Hexapoda</taxon>
        <taxon>Collembola</taxon>
        <taxon>Symphypleona</taxon>
        <taxon>Sminthuridae</taxon>
        <taxon>Allacma</taxon>
    </lineage>
</organism>
<dbReference type="AlphaFoldDB" id="A0A8J2PXS0"/>
<dbReference type="OrthoDB" id="10257085at2759"/>
<evidence type="ECO:0000313" key="14">
    <source>
        <dbReference type="Proteomes" id="UP000708208"/>
    </source>
</evidence>
<evidence type="ECO:0000259" key="12">
    <source>
        <dbReference type="Pfam" id="PF00485"/>
    </source>
</evidence>
<evidence type="ECO:0000256" key="7">
    <source>
        <dbReference type="ARBA" id="ARBA00022777"/>
    </source>
</evidence>
<dbReference type="InterPro" id="IPR006083">
    <property type="entry name" value="PRK/URK"/>
</dbReference>
<evidence type="ECO:0000256" key="5">
    <source>
        <dbReference type="ARBA" id="ARBA00022679"/>
    </source>
</evidence>
<comment type="pathway">
    <text evidence="1">Pyrimidine metabolism; UMP biosynthesis via salvage pathway; UMP from uridine: step 1/1.</text>
</comment>
<dbReference type="FunFam" id="3.40.50.300:FF:000297">
    <property type="entry name" value="Uridine-cytidine kinase 2"/>
    <property type="match status" value="1"/>
</dbReference>
<dbReference type="EC" id="2.7.1.48" evidence="4"/>
<dbReference type="InterPro" id="IPR000764">
    <property type="entry name" value="Uridine_kinase-like"/>
</dbReference>
<reference evidence="13" key="1">
    <citation type="submission" date="2021-06" db="EMBL/GenBank/DDBJ databases">
        <authorList>
            <person name="Hodson N. C."/>
            <person name="Mongue J. A."/>
            <person name="Jaron S. K."/>
        </authorList>
    </citation>
    <scope>NUCLEOTIDE SEQUENCE</scope>
</reference>
<feature type="region of interest" description="Disordered" evidence="11">
    <location>
        <begin position="260"/>
        <end position="289"/>
    </location>
</feature>
<evidence type="ECO:0000256" key="10">
    <source>
        <dbReference type="ARBA" id="ARBA00048909"/>
    </source>
</evidence>
<proteinExistence type="inferred from homology"/>
<comment type="pathway">
    <text evidence="2">Pyrimidine metabolism; CTP biosynthesis via salvage pathway; CTP from cytidine: step 1/3.</text>
</comment>
<dbReference type="GO" id="GO:0005524">
    <property type="term" value="F:ATP binding"/>
    <property type="evidence" value="ECO:0007669"/>
    <property type="project" value="UniProtKB-KW"/>
</dbReference>
<dbReference type="EMBL" id="CAJVCH010571408">
    <property type="protein sequence ID" value="CAG7837434.1"/>
    <property type="molecule type" value="Genomic_DNA"/>
</dbReference>
<comment type="catalytic activity">
    <reaction evidence="10">
        <text>uridine + ATP = UMP + ADP + H(+)</text>
        <dbReference type="Rhea" id="RHEA:16825"/>
        <dbReference type="ChEBI" id="CHEBI:15378"/>
        <dbReference type="ChEBI" id="CHEBI:16704"/>
        <dbReference type="ChEBI" id="CHEBI:30616"/>
        <dbReference type="ChEBI" id="CHEBI:57865"/>
        <dbReference type="ChEBI" id="CHEBI:456216"/>
        <dbReference type="EC" id="2.7.1.48"/>
    </reaction>
</comment>
<comment type="similarity">
    <text evidence="3">Belongs to the uridine kinase family.</text>
</comment>
<evidence type="ECO:0000256" key="2">
    <source>
        <dbReference type="ARBA" id="ARBA00004784"/>
    </source>
</evidence>
<keyword evidence="14" id="KW-1185">Reference proteome</keyword>
<keyword evidence="7" id="KW-0418">Kinase</keyword>
<dbReference type="Pfam" id="PF00485">
    <property type="entry name" value="PRK"/>
    <property type="match status" value="1"/>
</dbReference>
<evidence type="ECO:0000256" key="8">
    <source>
        <dbReference type="ARBA" id="ARBA00022840"/>
    </source>
</evidence>
<comment type="catalytic activity">
    <reaction evidence="9">
        <text>cytidine + ATP = CMP + ADP + H(+)</text>
        <dbReference type="Rhea" id="RHEA:24674"/>
        <dbReference type="ChEBI" id="CHEBI:15378"/>
        <dbReference type="ChEBI" id="CHEBI:17562"/>
        <dbReference type="ChEBI" id="CHEBI:30616"/>
        <dbReference type="ChEBI" id="CHEBI:60377"/>
        <dbReference type="ChEBI" id="CHEBI:456216"/>
        <dbReference type="EC" id="2.7.1.48"/>
    </reaction>
</comment>
<accession>A0A8J2PXS0</accession>
<evidence type="ECO:0000256" key="3">
    <source>
        <dbReference type="ARBA" id="ARBA00005408"/>
    </source>
</evidence>
<protein>
    <recommendedName>
        <fullName evidence="4">uridine/cytidine kinase</fullName>
        <ecNumber evidence="4">2.7.1.48</ecNumber>
    </recommendedName>
</protein>
<feature type="domain" description="Phosphoribulokinase/uridine kinase" evidence="12">
    <location>
        <begin position="48"/>
        <end position="243"/>
    </location>
</feature>
<dbReference type="CDD" id="cd02023">
    <property type="entry name" value="UMPK"/>
    <property type="match status" value="1"/>
</dbReference>
<evidence type="ECO:0000256" key="11">
    <source>
        <dbReference type="SAM" id="MobiDB-lite"/>
    </source>
</evidence>
<evidence type="ECO:0000256" key="1">
    <source>
        <dbReference type="ARBA" id="ARBA00004690"/>
    </source>
</evidence>
<evidence type="ECO:0000313" key="13">
    <source>
        <dbReference type="EMBL" id="CAG7837434.1"/>
    </source>
</evidence>
<feature type="compositionally biased region" description="Polar residues" evidence="11">
    <location>
        <begin position="273"/>
        <end position="288"/>
    </location>
</feature>
<dbReference type="NCBIfam" id="NF004018">
    <property type="entry name" value="PRK05480.1"/>
    <property type="match status" value="1"/>
</dbReference>
<evidence type="ECO:0000256" key="6">
    <source>
        <dbReference type="ARBA" id="ARBA00022741"/>
    </source>
</evidence>
<evidence type="ECO:0000256" key="9">
    <source>
        <dbReference type="ARBA" id="ARBA00047436"/>
    </source>
</evidence>
<dbReference type="GO" id="GO:0004849">
    <property type="term" value="F:uridine kinase activity"/>
    <property type="evidence" value="ECO:0007669"/>
    <property type="project" value="UniProtKB-EC"/>
</dbReference>
<keyword evidence="8" id="KW-0067">ATP-binding</keyword>
<name>A0A8J2PXS0_9HEXA</name>
<keyword evidence="5" id="KW-0808">Transferase</keyword>
<gene>
    <name evidence="13" type="ORF">AFUS01_LOCUS46551</name>
</gene>
<sequence>MNFRGLYHMIRRHENRAVFEAVVYGRKLSSFMGRRGLIMDGSVKTTFLIGVAGGTASGKSTVCQKIMEQLGQAEVSDSQRKVVCIAQDSFYRELSESETLKASKGLFDFDHPNALDIDLVEKTLQDVLNGRRAEVPVYDYVTNSRKKGQFMTIYPADVVLFEGILAFYFPPIRDLFHMKLFVDTDPDTRLSRRVMRDVQERGRDLDTVLNQYMRFVKPAFEEFCLPTKKFADVIIPRGADNIVAISLIVQHIQDLLSSRTSSADMSSNSHDSQGQSTSKRRGSLQSPVSHVLKGKDISNNERKSFHMSANALSRKKMWFVYLSCTLLRFCLLGTLLPCRSKNMVFAVYACICHYSYQMSPISEGIPFADYYK</sequence>